<dbReference type="Proteomes" id="UP000067434">
    <property type="component" value="Chromosome"/>
</dbReference>
<keyword evidence="3" id="KW-1185">Reference proteome</keyword>
<dbReference type="GeneID" id="25401163"/>
<protein>
    <recommendedName>
        <fullName evidence="1">AAA domain-containing protein</fullName>
    </recommendedName>
</protein>
<evidence type="ECO:0000259" key="1">
    <source>
        <dbReference type="Pfam" id="PF13614"/>
    </source>
</evidence>
<dbReference type="PATRIC" id="fig|1550241.5.peg.636"/>
<dbReference type="PANTHER" id="PTHR13696">
    <property type="entry name" value="P-LOOP CONTAINING NUCLEOSIDE TRIPHOSPHATE HYDROLASE"/>
    <property type="match status" value="1"/>
</dbReference>
<name>A0A0F7FH48_9CREN</name>
<sequence length="305" mass="34403">MGRVVIFLSVKGGVGKTTLGVNTADMLARRVSGSDKVLLIDLDAQASATIYVLGYDSQRRYESEGRTVHSFLLKLWESAESLEPERYIVKASSTSSAWSDRLFIVPGDSRIMELERRFVAEGGAKGVAWLKLLMKAVEKFREKGFEYVFIDPPATLGVLSTMALAACDYFIIPIVPDDFGRASFKFFMTDYFSKASYDIVSQDLRPERPLCGGVVFNKLVSQSSAVHRRIADEIEKEVLSVKLYGKYPIPVYKTRLNEYIAYAKAVDEHKPIIAMPDKKAREQFEQFFNEFYDYVIKGRAGRESA</sequence>
<dbReference type="InterPro" id="IPR027417">
    <property type="entry name" value="P-loop_NTPase"/>
</dbReference>
<dbReference type="PANTHER" id="PTHR13696:SF99">
    <property type="entry name" value="COBYRINIC ACID AC-DIAMIDE SYNTHASE"/>
    <property type="match status" value="1"/>
</dbReference>
<evidence type="ECO:0000313" key="3">
    <source>
        <dbReference type="Proteomes" id="UP000067434"/>
    </source>
</evidence>
<feature type="domain" description="AAA" evidence="1">
    <location>
        <begin position="3"/>
        <end position="180"/>
    </location>
</feature>
<dbReference type="EMBL" id="CP009961">
    <property type="protein sequence ID" value="AKG38448.1"/>
    <property type="molecule type" value="Genomic_DNA"/>
</dbReference>
<gene>
    <name evidence="2" type="ORF">MA03_02990</name>
</gene>
<dbReference type="Gene3D" id="3.40.50.300">
    <property type="entry name" value="P-loop containing nucleotide triphosphate hydrolases"/>
    <property type="match status" value="1"/>
</dbReference>
<organism evidence="2 3">
    <name type="scientific">Infirmifilum uzonense</name>
    <dbReference type="NCBI Taxonomy" id="1550241"/>
    <lineage>
        <taxon>Archaea</taxon>
        <taxon>Thermoproteota</taxon>
        <taxon>Thermoprotei</taxon>
        <taxon>Thermofilales</taxon>
        <taxon>Thermofilaceae</taxon>
        <taxon>Infirmifilum</taxon>
    </lineage>
</organism>
<dbReference type="HOGENOM" id="CLU_037612_4_0_2"/>
<dbReference type="OrthoDB" id="36110at2157"/>
<dbReference type="STRING" id="1550241.MA03_02990"/>
<dbReference type="InterPro" id="IPR050678">
    <property type="entry name" value="DNA_Partitioning_ATPase"/>
</dbReference>
<accession>A0A0F7FH48</accession>
<dbReference type="SUPFAM" id="SSF52540">
    <property type="entry name" value="P-loop containing nucleoside triphosphate hydrolases"/>
    <property type="match status" value="1"/>
</dbReference>
<dbReference type="KEGG" id="thf:MA03_02990"/>
<dbReference type="InterPro" id="IPR025669">
    <property type="entry name" value="AAA_dom"/>
</dbReference>
<dbReference type="CDD" id="cd02042">
    <property type="entry name" value="ParAB_family"/>
    <property type="match status" value="1"/>
</dbReference>
<dbReference type="RefSeq" id="WP_052883855.1">
    <property type="nucleotide sequence ID" value="NZ_CP009961.1"/>
</dbReference>
<dbReference type="Pfam" id="PF13614">
    <property type="entry name" value="AAA_31"/>
    <property type="match status" value="1"/>
</dbReference>
<evidence type="ECO:0000313" key="2">
    <source>
        <dbReference type="EMBL" id="AKG38448.1"/>
    </source>
</evidence>
<proteinExistence type="predicted"/>
<reference evidence="2 3" key="1">
    <citation type="journal article" date="2015" name="Stand. Genomic Sci.">
        <title>Complete genome sequence of and proposal of Thermofilum uzonense sp. nov. a novel hyperthermophilic crenarchaeon and emended description of the genus Thermofilum.</title>
        <authorList>
            <person name="Toshchakov S.V."/>
            <person name="Korzhenkov A.A."/>
            <person name="Samarov N.I."/>
            <person name="Mazunin I.O."/>
            <person name="Mozhey O.I."/>
            <person name="Shmyr I.S."/>
            <person name="Derbikova K.S."/>
            <person name="Taranov E.A."/>
            <person name="Dominova I.N."/>
            <person name="Bonch-Osmolovskaya E.A."/>
            <person name="Patrushev M.V."/>
            <person name="Podosokorskaya O.A."/>
            <person name="Kublanov I.V."/>
        </authorList>
    </citation>
    <scope>NUCLEOTIDE SEQUENCE [LARGE SCALE GENOMIC DNA]</scope>
    <source>
        <strain evidence="2 3">1807-2</strain>
    </source>
</reference>
<dbReference type="AlphaFoldDB" id="A0A0F7FH48"/>